<protein>
    <submittedName>
        <fullName evidence="1">Uncharacterized protein</fullName>
    </submittedName>
</protein>
<proteinExistence type="predicted"/>
<evidence type="ECO:0000313" key="1">
    <source>
        <dbReference type="EMBL" id="CAK4032736.1"/>
    </source>
</evidence>
<dbReference type="AlphaFoldDB" id="A0AAI9EC93"/>
<gene>
    <name evidence="1" type="ORF">LECACI_7A007894</name>
</gene>
<name>A0AAI9EC93_9PEZI</name>
<organism evidence="1 2">
    <name type="scientific">Lecanosticta acicola</name>
    <dbReference type="NCBI Taxonomy" id="111012"/>
    <lineage>
        <taxon>Eukaryota</taxon>
        <taxon>Fungi</taxon>
        <taxon>Dikarya</taxon>
        <taxon>Ascomycota</taxon>
        <taxon>Pezizomycotina</taxon>
        <taxon>Dothideomycetes</taxon>
        <taxon>Dothideomycetidae</taxon>
        <taxon>Mycosphaerellales</taxon>
        <taxon>Mycosphaerellaceae</taxon>
        <taxon>Lecanosticta</taxon>
    </lineage>
</organism>
<dbReference type="EMBL" id="CAVMBE010000069">
    <property type="protein sequence ID" value="CAK4032736.1"/>
    <property type="molecule type" value="Genomic_DNA"/>
</dbReference>
<reference evidence="1" key="1">
    <citation type="submission" date="2023-11" db="EMBL/GenBank/DDBJ databases">
        <authorList>
            <person name="Alioto T."/>
            <person name="Alioto T."/>
            <person name="Gomez Garrido J."/>
        </authorList>
    </citation>
    <scope>NUCLEOTIDE SEQUENCE</scope>
</reference>
<comment type="caution">
    <text evidence="1">The sequence shown here is derived from an EMBL/GenBank/DDBJ whole genome shotgun (WGS) entry which is preliminary data.</text>
</comment>
<keyword evidence="2" id="KW-1185">Reference proteome</keyword>
<evidence type="ECO:0000313" key="2">
    <source>
        <dbReference type="Proteomes" id="UP001296104"/>
    </source>
</evidence>
<accession>A0AAI9EC93</accession>
<dbReference type="Proteomes" id="UP001296104">
    <property type="component" value="Unassembled WGS sequence"/>
</dbReference>
<sequence length="185" mass="21066">MAEKDIFPFFELAAELRNSIYGCVRKLTNLEIRDYCARDLELPAIPRALADFKIVKAYLQLCGDDPQEVESQEGWLQQASAQALLDNATVYLHIPSDSTMWGNVKQWPEKEVGYWDLRSEVHKLATIANMTEFELRYFASMEDGEHVEPGESMFEAAGTLLETWTKAEGWKLPSQRTEADASRSP</sequence>